<sequence length="45" mass="5281">MVKCRGLCALWSGSLLLGSVLDALKYKYRDKEKKYFISFSVMIRY</sequence>
<dbReference type="GeneTree" id="ENSGT01000000220616"/>
<reference evidence="1" key="1">
    <citation type="submission" date="2025-08" db="UniProtKB">
        <authorList>
            <consortium name="Ensembl"/>
        </authorList>
    </citation>
    <scope>IDENTIFICATION</scope>
</reference>
<reference evidence="1" key="2">
    <citation type="submission" date="2025-09" db="UniProtKB">
        <authorList>
            <consortium name="Ensembl"/>
        </authorList>
    </citation>
    <scope>IDENTIFICATION</scope>
</reference>
<dbReference type="AlphaFoldDB" id="A0A8C7WYN5"/>
<evidence type="ECO:0000313" key="1">
    <source>
        <dbReference type="Ensembl" id="ENSOSIP00000005027.1"/>
    </source>
</evidence>
<name>A0A8C7WYN5_9TELE</name>
<protein>
    <submittedName>
        <fullName evidence="1">Uncharacterized protein</fullName>
    </submittedName>
</protein>
<evidence type="ECO:0000313" key="2">
    <source>
        <dbReference type="Proteomes" id="UP000694383"/>
    </source>
</evidence>
<dbReference type="Ensembl" id="ENSOSIT00000005371.1">
    <property type="protein sequence ID" value="ENSOSIP00000005027.1"/>
    <property type="gene ID" value="ENSOSIG00000003422.1"/>
</dbReference>
<dbReference type="Proteomes" id="UP000694383">
    <property type="component" value="Unplaced"/>
</dbReference>
<keyword evidence="2" id="KW-1185">Reference proteome</keyword>
<proteinExistence type="predicted"/>
<accession>A0A8C7WYN5</accession>
<organism evidence="1 2">
    <name type="scientific">Oryzias sinensis</name>
    <name type="common">Chinese medaka</name>
    <dbReference type="NCBI Taxonomy" id="183150"/>
    <lineage>
        <taxon>Eukaryota</taxon>
        <taxon>Metazoa</taxon>
        <taxon>Chordata</taxon>
        <taxon>Craniata</taxon>
        <taxon>Vertebrata</taxon>
        <taxon>Euteleostomi</taxon>
        <taxon>Actinopterygii</taxon>
        <taxon>Neopterygii</taxon>
        <taxon>Teleostei</taxon>
        <taxon>Neoteleostei</taxon>
        <taxon>Acanthomorphata</taxon>
        <taxon>Ovalentaria</taxon>
        <taxon>Atherinomorphae</taxon>
        <taxon>Beloniformes</taxon>
        <taxon>Adrianichthyidae</taxon>
        <taxon>Oryziinae</taxon>
        <taxon>Oryzias</taxon>
    </lineage>
</organism>